<name>A0A9W8MZL7_9AGAR</name>
<evidence type="ECO:0000313" key="4">
    <source>
        <dbReference type="EMBL" id="KAJ3515570.1"/>
    </source>
</evidence>
<feature type="transmembrane region" description="Helical" evidence="2">
    <location>
        <begin position="31"/>
        <end position="54"/>
    </location>
</feature>
<feature type="chain" id="PRO_5040783822" evidence="3">
    <location>
        <begin position="22"/>
        <end position="195"/>
    </location>
</feature>
<dbReference type="AlphaFoldDB" id="A0A9W8MZL7"/>
<feature type="signal peptide" evidence="3">
    <location>
        <begin position="1"/>
        <end position="21"/>
    </location>
</feature>
<gene>
    <name evidence="4" type="ORF">NLJ89_g1683</name>
</gene>
<accession>A0A9W8MZL7</accession>
<protein>
    <submittedName>
        <fullName evidence="4">Uncharacterized protein</fullName>
    </submittedName>
</protein>
<feature type="region of interest" description="Disordered" evidence="1">
    <location>
        <begin position="163"/>
        <end position="183"/>
    </location>
</feature>
<keyword evidence="3" id="KW-0732">Signal</keyword>
<evidence type="ECO:0000313" key="5">
    <source>
        <dbReference type="Proteomes" id="UP001148786"/>
    </source>
</evidence>
<evidence type="ECO:0000256" key="1">
    <source>
        <dbReference type="SAM" id="MobiDB-lite"/>
    </source>
</evidence>
<feature type="transmembrane region" description="Helical" evidence="2">
    <location>
        <begin position="108"/>
        <end position="131"/>
    </location>
</feature>
<reference evidence="4" key="1">
    <citation type="submission" date="2022-07" db="EMBL/GenBank/DDBJ databases">
        <title>Genome Sequence of Agrocybe chaxingu.</title>
        <authorList>
            <person name="Buettner E."/>
        </authorList>
    </citation>
    <scope>NUCLEOTIDE SEQUENCE</scope>
    <source>
        <strain evidence="4">MP-N11</strain>
    </source>
</reference>
<dbReference type="OrthoDB" id="10342753at2759"/>
<evidence type="ECO:0000256" key="3">
    <source>
        <dbReference type="SAM" id="SignalP"/>
    </source>
</evidence>
<feature type="transmembrane region" description="Helical" evidence="2">
    <location>
        <begin position="66"/>
        <end position="88"/>
    </location>
</feature>
<evidence type="ECO:0000256" key="2">
    <source>
        <dbReference type="SAM" id="Phobius"/>
    </source>
</evidence>
<dbReference type="Proteomes" id="UP001148786">
    <property type="component" value="Unassembled WGS sequence"/>
</dbReference>
<dbReference type="EMBL" id="JANKHO010000090">
    <property type="protein sequence ID" value="KAJ3515570.1"/>
    <property type="molecule type" value="Genomic_DNA"/>
</dbReference>
<keyword evidence="2" id="KW-1133">Transmembrane helix</keyword>
<sequence>MCPPVIISILHTIVFSLSLYAALHDEPGSTGITQICTITLNVVALGVSFGHFVVRVLRRDRNDKVNVYFATFVLLFIVTGCQAAAFNIMEALRPEAFANDYVALGGAAASKAVLIVSYFSLGLCAFGLIVASKKGTYVRKERKPFKFREGPGLSYPIGVPPATHQVGDLERGSDASGRESYRTAHSKSEFVDIKL</sequence>
<comment type="caution">
    <text evidence="4">The sequence shown here is derived from an EMBL/GenBank/DDBJ whole genome shotgun (WGS) entry which is preliminary data.</text>
</comment>
<keyword evidence="5" id="KW-1185">Reference proteome</keyword>
<proteinExistence type="predicted"/>
<organism evidence="4 5">
    <name type="scientific">Agrocybe chaxingu</name>
    <dbReference type="NCBI Taxonomy" id="84603"/>
    <lineage>
        <taxon>Eukaryota</taxon>
        <taxon>Fungi</taxon>
        <taxon>Dikarya</taxon>
        <taxon>Basidiomycota</taxon>
        <taxon>Agaricomycotina</taxon>
        <taxon>Agaricomycetes</taxon>
        <taxon>Agaricomycetidae</taxon>
        <taxon>Agaricales</taxon>
        <taxon>Agaricineae</taxon>
        <taxon>Strophariaceae</taxon>
        <taxon>Agrocybe</taxon>
    </lineage>
</organism>
<feature type="compositionally biased region" description="Basic and acidic residues" evidence="1">
    <location>
        <begin position="167"/>
        <end position="183"/>
    </location>
</feature>
<keyword evidence="2" id="KW-0472">Membrane</keyword>
<keyword evidence="2" id="KW-0812">Transmembrane</keyword>